<keyword evidence="2" id="KW-1185">Reference proteome</keyword>
<name>A0A182FXH2_ANOAL</name>
<sequence length="74" mass="7924">PPFTSQPAPRVPKPIASWSVVLCRAVSCVLLVAVSRDSSAVPCRFAFAERTAQQAVCERDDTVGKGNARVIARL</sequence>
<reference evidence="1" key="2">
    <citation type="submission" date="2022-08" db="UniProtKB">
        <authorList>
            <consortium name="EnsemblMetazoa"/>
        </authorList>
    </citation>
    <scope>IDENTIFICATION</scope>
    <source>
        <strain evidence="1">STECLA/ALBI9_A</strain>
    </source>
</reference>
<dbReference type="Proteomes" id="UP000069272">
    <property type="component" value="Chromosome 2R"/>
</dbReference>
<dbReference type="AlphaFoldDB" id="A0A182FXH2"/>
<organism evidence="1 2">
    <name type="scientific">Anopheles albimanus</name>
    <name type="common">New world malaria mosquito</name>
    <dbReference type="NCBI Taxonomy" id="7167"/>
    <lineage>
        <taxon>Eukaryota</taxon>
        <taxon>Metazoa</taxon>
        <taxon>Ecdysozoa</taxon>
        <taxon>Arthropoda</taxon>
        <taxon>Hexapoda</taxon>
        <taxon>Insecta</taxon>
        <taxon>Pterygota</taxon>
        <taxon>Neoptera</taxon>
        <taxon>Endopterygota</taxon>
        <taxon>Diptera</taxon>
        <taxon>Nematocera</taxon>
        <taxon>Culicoidea</taxon>
        <taxon>Culicidae</taxon>
        <taxon>Anophelinae</taxon>
        <taxon>Anopheles</taxon>
    </lineage>
</organism>
<proteinExistence type="predicted"/>
<evidence type="ECO:0000313" key="2">
    <source>
        <dbReference type="Proteomes" id="UP000069272"/>
    </source>
</evidence>
<dbReference type="VEuPathDB" id="VectorBase:AALB014343"/>
<protein>
    <submittedName>
        <fullName evidence="1">Uncharacterized protein</fullName>
    </submittedName>
</protein>
<accession>A0A182FXH2</accession>
<evidence type="ECO:0000313" key="1">
    <source>
        <dbReference type="EnsemblMetazoa" id="AALB014343-PA"/>
    </source>
</evidence>
<dbReference type="EnsemblMetazoa" id="AALB014343-RA">
    <property type="protein sequence ID" value="AALB014343-PA"/>
    <property type="gene ID" value="AALB014343"/>
</dbReference>
<reference evidence="1 2" key="1">
    <citation type="journal article" date="2017" name="G3 (Bethesda)">
        <title>The Physical Genome Mapping of Anopheles albimanus Corrected Scaffold Misassemblies and Identified Interarm Rearrangements in Genus Anopheles.</title>
        <authorList>
            <person name="Artemov G.N."/>
            <person name="Peery A.N."/>
            <person name="Jiang X."/>
            <person name="Tu Z."/>
            <person name="Stegniy V.N."/>
            <person name="Sharakhova M.V."/>
            <person name="Sharakhov I.V."/>
        </authorList>
    </citation>
    <scope>NUCLEOTIDE SEQUENCE [LARGE SCALE GENOMIC DNA]</scope>
    <source>
        <strain evidence="1 2">ALBI9_A</strain>
    </source>
</reference>